<keyword evidence="7" id="KW-0521">NADP</keyword>
<keyword evidence="14" id="KW-0547">Nucleotide-binding</keyword>
<evidence type="ECO:0000313" key="17">
    <source>
        <dbReference type="Proteomes" id="UP000002534"/>
    </source>
</evidence>
<dbReference type="eggNOG" id="COG0042">
    <property type="taxonomic scope" value="Bacteria"/>
</dbReference>
<dbReference type="PANTHER" id="PTHR45846:SF1">
    <property type="entry name" value="TRNA-DIHYDROURIDINE(47) SYNTHASE [NAD(P)(+)]-LIKE"/>
    <property type="match status" value="1"/>
</dbReference>
<evidence type="ECO:0000256" key="4">
    <source>
        <dbReference type="ARBA" id="ARBA00022630"/>
    </source>
</evidence>
<proteinExistence type="inferred from homology"/>
<comment type="catalytic activity">
    <reaction evidence="10">
        <text>a 5,6-dihydrouridine in tRNA + NADP(+) = a uridine in tRNA + NADPH + H(+)</text>
        <dbReference type="Rhea" id="RHEA:23624"/>
        <dbReference type="Rhea" id="RHEA-COMP:13339"/>
        <dbReference type="Rhea" id="RHEA-COMP:13887"/>
        <dbReference type="ChEBI" id="CHEBI:15378"/>
        <dbReference type="ChEBI" id="CHEBI:57783"/>
        <dbReference type="ChEBI" id="CHEBI:58349"/>
        <dbReference type="ChEBI" id="CHEBI:65315"/>
        <dbReference type="ChEBI" id="CHEBI:74443"/>
    </reaction>
</comment>
<evidence type="ECO:0000256" key="3">
    <source>
        <dbReference type="ARBA" id="ARBA00022555"/>
    </source>
</evidence>
<dbReference type="CDD" id="cd02801">
    <property type="entry name" value="DUS_like_FMN"/>
    <property type="match status" value="1"/>
</dbReference>
<comment type="catalytic activity">
    <reaction evidence="11">
        <text>a 5,6-dihydrouridine in tRNA + NAD(+) = a uridine in tRNA + NADH + H(+)</text>
        <dbReference type="Rhea" id="RHEA:54452"/>
        <dbReference type="Rhea" id="RHEA-COMP:13339"/>
        <dbReference type="Rhea" id="RHEA-COMP:13887"/>
        <dbReference type="ChEBI" id="CHEBI:15378"/>
        <dbReference type="ChEBI" id="CHEBI:57540"/>
        <dbReference type="ChEBI" id="CHEBI:57945"/>
        <dbReference type="ChEBI" id="CHEBI:65315"/>
        <dbReference type="ChEBI" id="CHEBI:74443"/>
    </reaction>
</comment>
<reference evidence="16 17" key="2">
    <citation type="journal article" date="2012" name="BMC Genomics">
        <title>The genome of Pelobacter carbinolicus reveals surprising metabolic capabilities and physiological features.</title>
        <authorList>
            <person name="Aklujkar M."/>
            <person name="Haveman S.A."/>
            <person name="Didonato R.Jr."/>
            <person name="Chertkov O."/>
            <person name="Han C.S."/>
            <person name="Land M.L."/>
            <person name="Brown P."/>
            <person name="Lovley D.R."/>
        </authorList>
    </citation>
    <scope>NUCLEOTIDE SEQUENCE [LARGE SCALE GENOMIC DNA]</scope>
    <source>
        <strain evidence="17">DSM 2380 / NBRC 103641 / GraBd1</strain>
    </source>
</reference>
<dbReference type="Pfam" id="PF01207">
    <property type="entry name" value="Dus"/>
    <property type="match status" value="1"/>
</dbReference>
<keyword evidence="9 12" id="KW-0560">Oxidoreductase</keyword>
<dbReference type="STRING" id="338963.Pcar_1992"/>
<dbReference type="InterPro" id="IPR001269">
    <property type="entry name" value="DUS_fam"/>
</dbReference>
<dbReference type="InterPro" id="IPR024036">
    <property type="entry name" value="tRNA-dHydroUridine_Synthase_C"/>
</dbReference>
<evidence type="ECO:0000256" key="14">
    <source>
        <dbReference type="PIRSR" id="PIRSR006621-2"/>
    </source>
</evidence>
<evidence type="ECO:0000259" key="15">
    <source>
        <dbReference type="Pfam" id="PF01207"/>
    </source>
</evidence>
<comment type="similarity">
    <text evidence="12">Belongs to the dus family.</text>
</comment>
<organism evidence="16 17">
    <name type="scientific">Syntrophotalea carbinolica (strain DSM 2380 / NBRC 103641 / GraBd1)</name>
    <name type="common">Pelobacter carbinolicus</name>
    <dbReference type="NCBI Taxonomy" id="338963"/>
    <lineage>
        <taxon>Bacteria</taxon>
        <taxon>Pseudomonadati</taxon>
        <taxon>Thermodesulfobacteriota</taxon>
        <taxon>Desulfuromonadia</taxon>
        <taxon>Desulfuromonadales</taxon>
        <taxon>Syntrophotaleaceae</taxon>
        <taxon>Syntrophotalea</taxon>
    </lineage>
</organism>
<evidence type="ECO:0000256" key="6">
    <source>
        <dbReference type="ARBA" id="ARBA00022694"/>
    </source>
</evidence>
<gene>
    <name evidence="16" type="primary">nifR3</name>
    <name evidence="16" type="ordered locus">Pcar_1992</name>
</gene>
<keyword evidence="4 12" id="KW-0285">Flavoprotein</keyword>
<keyword evidence="3" id="KW-0820">tRNA-binding</keyword>
<sequence length="342" mass="37910">MIFTCNLPESWLNCIKIVQMIIKSLHIKHNILLAPMAGITDLACRLLMRPYGIGLAFTEMISANGLVLGGDATRDLLASTPSDRPLGIQLFGENPKYLSQACKQVESHGDLIDLNIGCPVKKVVRSGAGSALMQTPARVAQIIAAMRRATHLPLTVKIRAGWDASHINFLEIAHIAEQEGVDAITLHPRTRSQGFSGSANWDLIAELKRRSTIPVIGSGDIFEAQYAQRMLQQTGCDAVMIGRGCYGNPWLARDILAMRQGQTPAPVTPEERCDVALRHMELFLRFNDERKAVFDLRKHLCWYAKGLPGAAQFRSSINRAMSIEEMRTLVMHFFEHAAHTTD</sequence>
<evidence type="ECO:0000256" key="11">
    <source>
        <dbReference type="ARBA" id="ARBA00048802"/>
    </source>
</evidence>
<reference evidence="17" key="1">
    <citation type="submission" date="2005-10" db="EMBL/GenBank/DDBJ databases">
        <title>Complete sequence of Pelobacter carbinolicus DSM 2380.</title>
        <authorList>
            <person name="Copeland A."/>
            <person name="Lucas S."/>
            <person name="Lapidus A."/>
            <person name="Barry K."/>
            <person name="Detter J.C."/>
            <person name="Glavina T."/>
            <person name="Hammon N."/>
            <person name="Israni S."/>
            <person name="Pitluck S."/>
            <person name="Chertkov O."/>
            <person name="Schmutz J."/>
            <person name="Larimer F."/>
            <person name="Land M."/>
            <person name="Kyrpides N."/>
            <person name="Ivanova N."/>
            <person name="Richardson P."/>
        </authorList>
    </citation>
    <scope>NUCLEOTIDE SEQUENCE [LARGE SCALE GENOMIC DNA]</scope>
    <source>
        <strain evidence="17">DSM 2380 / NBRC 103641 / GraBd1</strain>
    </source>
</reference>
<dbReference type="PIRSF" id="PIRSF006621">
    <property type="entry name" value="Dus"/>
    <property type="match status" value="1"/>
</dbReference>
<dbReference type="PANTHER" id="PTHR45846">
    <property type="entry name" value="TRNA-DIHYDROURIDINE(47) SYNTHASE [NAD(P)(+)]-LIKE"/>
    <property type="match status" value="1"/>
</dbReference>
<evidence type="ECO:0000256" key="7">
    <source>
        <dbReference type="ARBA" id="ARBA00022857"/>
    </source>
</evidence>
<evidence type="ECO:0000256" key="12">
    <source>
        <dbReference type="PIRNR" id="PIRNR006621"/>
    </source>
</evidence>
<feature type="binding site" evidence="14">
    <location>
        <position position="89"/>
    </location>
    <ligand>
        <name>FMN</name>
        <dbReference type="ChEBI" id="CHEBI:58210"/>
    </ligand>
</feature>
<feature type="binding site" evidence="14">
    <location>
        <begin position="242"/>
        <end position="243"/>
    </location>
    <ligand>
        <name>FMN</name>
        <dbReference type="ChEBI" id="CHEBI:58210"/>
    </ligand>
</feature>
<dbReference type="AlphaFoldDB" id="Q3A324"/>
<dbReference type="EMBL" id="CP000142">
    <property type="protein sequence ID" value="ABA89233.1"/>
    <property type="molecule type" value="Genomic_DNA"/>
</dbReference>
<dbReference type="SUPFAM" id="SSF51395">
    <property type="entry name" value="FMN-linked oxidoreductases"/>
    <property type="match status" value="1"/>
</dbReference>
<keyword evidence="17" id="KW-1185">Reference proteome</keyword>
<evidence type="ECO:0000256" key="13">
    <source>
        <dbReference type="PIRSR" id="PIRSR006621-1"/>
    </source>
</evidence>
<name>Q3A324_SYNC1</name>
<evidence type="ECO:0000313" key="16">
    <source>
        <dbReference type="EMBL" id="ABA89233.1"/>
    </source>
</evidence>
<dbReference type="PROSITE" id="PS01136">
    <property type="entry name" value="UPF0034"/>
    <property type="match status" value="1"/>
</dbReference>
<dbReference type="HOGENOM" id="CLU_013299_0_3_7"/>
<evidence type="ECO:0000256" key="9">
    <source>
        <dbReference type="ARBA" id="ARBA00023002"/>
    </source>
</evidence>
<dbReference type="GO" id="GO:0050660">
    <property type="term" value="F:flavin adenine dinucleotide binding"/>
    <property type="evidence" value="ECO:0007669"/>
    <property type="project" value="InterPro"/>
</dbReference>
<feature type="binding site" evidence="14">
    <location>
        <position position="157"/>
    </location>
    <ligand>
        <name>FMN</name>
        <dbReference type="ChEBI" id="CHEBI:58210"/>
    </ligand>
</feature>
<dbReference type="GO" id="GO:0017150">
    <property type="term" value="F:tRNA dihydrouridine synthase activity"/>
    <property type="evidence" value="ECO:0007669"/>
    <property type="project" value="InterPro"/>
</dbReference>
<evidence type="ECO:0000256" key="5">
    <source>
        <dbReference type="ARBA" id="ARBA00022643"/>
    </source>
</evidence>
<dbReference type="InterPro" id="IPR018517">
    <property type="entry name" value="tRNA_hU_synthase_CS"/>
</dbReference>
<dbReference type="RefSeq" id="WP_011341743.1">
    <property type="nucleotide sequence ID" value="NC_007498.2"/>
</dbReference>
<evidence type="ECO:0000256" key="1">
    <source>
        <dbReference type="ARBA" id="ARBA00001917"/>
    </source>
</evidence>
<dbReference type="InterPro" id="IPR004652">
    <property type="entry name" value="DusB-like"/>
</dbReference>
<dbReference type="NCBIfam" id="TIGR00737">
    <property type="entry name" value="nifR3_yhdG"/>
    <property type="match status" value="1"/>
</dbReference>
<keyword evidence="6 12" id="KW-0819">tRNA processing</keyword>
<evidence type="ECO:0000256" key="8">
    <source>
        <dbReference type="ARBA" id="ARBA00022884"/>
    </source>
</evidence>
<feature type="domain" description="DUS-like FMN-binding" evidence="15">
    <location>
        <begin position="32"/>
        <end position="330"/>
    </location>
</feature>
<feature type="binding site" evidence="14">
    <location>
        <begin position="35"/>
        <end position="37"/>
    </location>
    <ligand>
        <name>FMN</name>
        <dbReference type="ChEBI" id="CHEBI:58210"/>
    </ligand>
</feature>
<keyword evidence="8" id="KW-0694">RNA-binding</keyword>
<dbReference type="Gene3D" id="3.20.20.70">
    <property type="entry name" value="Aldolase class I"/>
    <property type="match status" value="1"/>
</dbReference>
<dbReference type="EC" id="1.3.1.-" evidence="12"/>
<feature type="active site" description="Proton donor" evidence="13">
    <location>
        <position position="118"/>
    </location>
</feature>
<dbReference type="Gene3D" id="1.10.1200.80">
    <property type="entry name" value="Putative flavin oxidoreducatase, domain 2"/>
    <property type="match status" value="1"/>
</dbReference>
<protein>
    <recommendedName>
        <fullName evidence="12">tRNA-dihydrouridine synthase</fullName>
        <ecNumber evidence="12">1.3.1.-</ecNumber>
    </recommendedName>
</protein>
<accession>Q3A324</accession>
<comment type="function">
    <text evidence="2 12">Catalyzes the synthesis of 5,6-dihydrouridine (D), a modified base found in the D-loop of most tRNAs, via the reduction of the C5-C6 double bond in target uridines.</text>
</comment>
<dbReference type="GO" id="GO:0000049">
    <property type="term" value="F:tRNA binding"/>
    <property type="evidence" value="ECO:0007669"/>
    <property type="project" value="UniProtKB-KW"/>
</dbReference>
<dbReference type="KEGG" id="pca:Pcar_1992"/>
<dbReference type="InterPro" id="IPR013785">
    <property type="entry name" value="Aldolase_TIM"/>
</dbReference>
<dbReference type="Proteomes" id="UP000002534">
    <property type="component" value="Chromosome"/>
</dbReference>
<keyword evidence="5 12" id="KW-0288">FMN</keyword>
<evidence type="ECO:0000256" key="2">
    <source>
        <dbReference type="ARBA" id="ARBA00002790"/>
    </source>
</evidence>
<comment type="cofactor">
    <cofactor evidence="1 12 14">
        <name>FMN</name>
        <dbReference type="ChEBI" id="CHEBI:58210"/>
    </cofactor>
</comment>
<dbReference type="InterPro" id="IPR035587">
    <property type="entry name" value="DUS-like_FMN-bd"/>
</dbReference>
<feature type="binding site" evidence="14">
    <location>
        <position position="187"/>
    </location>
    <ligand>
        <name>FMN</name>
        <dbReference type="ChEBI" id="CHEBI:58210"/>
    </ligand>
</feature>
<evidence type="ECO:0000256" key="10">
    <source>
        <dbReference type="ARBA" id="ARBA00048205"/>
    </source>
</evidence>